<gene>
    <name evidence="1" type="ORF">BaRGS_00031305</name>
</gene>
<dbReference type="EMBL" id="JACVVK020000349">
    <property type="protein sequence ID" value="KAK7477481.1"/>
    <property type="molecule type" value="Genomic_DNA"/>
</dbReference>
<dbReference type="Proteomes" id="UP001519460">
    <property type="component" value="Unassembled WGS sequence"/>
</dbReference>
<keyword evidence="2" id="KW-1185">Reference proteome</keyword>
<sequence length="92" mass="10819">MGDFPWRKWALIGHSDARAWLGWFLRTFSTLDLFREPSVLETYFEVINYRSVFFSEGAGKGRQISRYRIRQITQREGKTARLSTNGTVLEQN</sequence>
<protein>
    <submittedName>
        <fullName evidence="1">Uncharacterized protein</fullName>
    </submittedName>
</protein>
<name>A0ABD0JRV7_9CAEN</name>
<evidence type="ECO:0000313" key="1">
    <source>
        <dbReference type="EMBL" id="KAK7477481.1"/>
    </source>
</evidence>
<dbReference type="AlphaFoldDB" id="A0ABD0JRV7"/>
<comment type="caution">
    <text evidence="1">The sequence shown here is derived from an EMBL/GenBank/DDBJ whole genome shotgun (WGS) entry which is preliminary data.</text>
</comment>
<proteinExistence type="predicted"/>
<evidence type="ECO:0000313" key="2">
    <source>
        <dbReference type="Proteomes" id="UP001519460"/>
    </source>
</evidence>
<accession>A0ABD0JRV7</accession>
<reference evidence="1 2" key="1">
    <citation type="journal article" date="2023" name="Sci. Data">
        <title>Genome assembly of the Korean intertidal mud-creeper Batillaria attramentaria.</title>
        <authorList>
            <person name="Patra A.K."/>
            <person name="Ho P.T."/>
            <person name="Jun S."/>
            <person name="Lee S.J."/>
            <person name="Kim Y."/>
            <person name="Won Y.J."/>
        </authorList>
    </citation>
    <scope>NUCLEOTIDE SEQUENCE [LARGE SCALE GENOMIC DNA]</scope>
    <source>
        <strain evidence="1">Wonlab-2016</strain>
    </source>
</reference>
<organism evidence="1 2">
    <name type="scientific">Batillaria attramentaria</name>
    <dbReference type="NCBI Taxonomy" id="370345"/>
    <lineage>
        <taxon>Eukaryota</taxon>
        <taxon>Metazoa</taxon>
        <taxon>Spiralia</taxon>
        <taxon>Lophotrochozoa</taxon>
        <taxon>Mollusca</taxon>
        <taxon>Gastropoda</taxon>
        <taxon>Caenogastropoda</taxon>
        <taxon>Sorbeoconcha</taxon>
        <taxon>Cerithioidea</taxon>
        <taxon>Batillariidae</taxon>
        <taxon>Batillaria</taxon>
    </lineage>
</organism>